<feature type="compositionally biased region" description="Polar residues" evidence="1">
    <location>
        <begin position="12"/>
        <end position="25"/>
    </location>
</feature>
<organism evidence="2 3">
    <name type="scientific">Araneus ventricosus</name>
    <name type="common">Orbweaver spider</name>
    <name type="synonym">Epeira ventricosa</name>
    <dbReference type="NCBI Taxonomy" id="182803"/>
    <lineage>
        <taxon>Eukaryota</taxon>
        <taxon>Metazoa</taxon>
        <taxon>Ecdysozoa</taxon>
        <taxon>Arthropoda</taxon>
        <taxon>Chelicerata</taxon>
        <taxon>Arachnida</taxon>
        <taxon>Araneae</taxon>
        <taxon>Araneomorphae</taxon>
        <taxon>Entelegynae</taxon>
        <taxon>Araneoidea</taxon>
        <taxon>Araneidae</taxon>
        <taxon>Araneus</taxon>
    </lineage>
</organism>
<sequence>PKPSGAPDEATARSSPAQPNGSSRHQLVGSRDPATDSFPNSGVRPEPQTVSSASHSGPPWQSSTGDGM</sequence>
<accession>A0A4Y2IXI7</accession>
<evidence type="ECO:0000313" key="3">
    <source>
        <dbReference type="Proteomes" id="UP000499080"/>
    </source>
</evidence>
<dbReference type="EMBL" id="BGPR01265001">
    <property type="protein sequence ID" value="GBM82553.1"/>
    <property type="molecule type" value="Genomic_DNA"/>
</dbReference>
<dbReference type="AlphaFoldDB" id="A0A4Y2IXI7"/>
<evidence type="ECO:0000256" key="1">
    <source>
        <dbReference type="SAM" id="MobiDB-lite"/>
    </source>
</evidence>
<feature type="region of interest" description="Disordered" evidence="1">
    <location>
        <begin position="1"/>
        <end position="68"/>
    </location>
</feature>
<comment type="caution">
    <text evidence="2">The sequence shown here is derived from an EMBL/GenBank/DDBJ whole genome shotgun (WGS) entry which is preliminary data.</text>
</comment>
<feature type="non-terminal residue" evidence="2">
    <location>
        <position position="1"/>
    </location>
</feature>
<feature type="compositionally biased region" description="Polar residues" evidence="1">
    <location>
        <begin position="48"/>
        <end position="68"/>
    </location>
</feature>
<keyword evidence="3" id="KW-1185">Reference proteome</keyword>
<evidence type="ECO:0000313" key="2">
    <source>
        <dbReference type="EMBL" id="GBM82553.1"/>
    </source>
</evidence>
<gene>
    <name evidence="2" type="ORF">AVEN_9754_1</name>
</gene>
<proteinExistence type="predicted"/>
<protein>
    <submittedName>
        <fullName evidence="2">Uncharacterized protein</fullName>
    </submittedName>
</protein>
<reference evidence="2 3" key="1">
    <citation type="journal article" date="2019" name="Sci. Rep.">
        <title>Orb-weaving spider Araneus ventricosus genome elucidates the spidroin gene catalogue.</title>
        <authorList>
            <person name="Kono N."/>
            <person name="Nakamura H."/>
            <person name="Ohtoshi R."/>
            <person name="Moran D.A.P."/>
            <person name="Shinohara A."/>
            <person name="Yoshida Y."/>
            <person name="Fujiwara M."/>
            <person name="Mori M."/>
            <person name="Tomita M."/>
            <person name="Arakawa K."/>
        </authorList>
    </citation>
    <scope>NUCLEOTIDE SEQUENCE [LARGE SCALE GENOMIC DNA]</scope>
</reference>
<name>A0A4Y2IXI7_ARAVE</name>
<dbReference type="Proteomes" id="UP000499080">
    <property type="component" value="Unassembled WGS sequence"/>
</dbReference>